<evidence type="ECO:0000313" key="1">
    <source>
        <dbReference type="EMBL" id="RDB23974.1"/>
    </source>
</evidence>
<organism evidence="1 2">
    <name type="scientific">Hypsizygus marmoreus</name>
    <name type="common">White beech mushroom</name>
    <name type="synonym">Agaricus marmoreus</name>
    <dbReference type="NCBI Taxonomy" id="39966"/>
    <lineage>
        <taxon>Eukaryota</taxon>
        <taxon>Fungi</taxon>
        <taxon>Dikarya</taxon>
        <taxon>Basidiomycota</taxon>
        <taxon>Agaricomycotina</taxon>
        <taxon>Agaricomycetes</taxon>
        <taxon>Agaricomycetidae</taxon>
        <taxon>Agaricales</taxon>
        <taxon>Tricholomatineae</taxon>
        <taxon>Lyophyllaceae</taxon>
        <taxon>Hypsizygus</taxon>
    </lineage>
</organism>
<dbReference type="Proteomes" id="UP000076154">
    <property type="component" value="Unassembled WGS sequence"/>
</dbReference>
<reference evidence="1" key="1">
    <citation type="submission" date="2018-04" db="EMBL/GenBank/DDBJ databases">
        <title>Whole genome sequencing of Hypsizygus marmoreus.</title>
        <authorList>
            <person name="Choi I.-G."/>
            <person name="Min B."/>
            <person name="Kim J.-G."/>
            <person name="Kim S."/>
            <person name="Oh Y.-L."/>
            <person name="Kong W.-S."/>
            <person name="Park H."/>
            <person name="Jeong J."/>
            <person name="Song E.-S."/>
        </authorList>
    </citation>
    <scope>NUCLEOTIDE SEQUENCE [LARGE SCALE GENOMIC DNA]</scope>
    <source>
        <strain evidence="1">51987-8</strain>
    </source>
</reference>
<dbReference type="EMBL" id="LUEZ02000045">
    <property type="protein sequence ID" value="RDB23974.1"/>
    <property type="molecule type" value="Genomic_DNA"/>
</dbReference>
<accession>A0A369JX56</accession>
<comment type="caution">
    <text evidence="1">The sequence shown here is derived from an EMBL/GenBank/DDBJ whole genome shotgun (WGS) entry which is preliminary data.</text>
</comment>
<proteinExistence type="predicted"/>
<name>A0A369JX56_HYPMA</name>
<dbReference type="InParanoid" id="A0A369JX56"/>
<protein>
    <submittedName>
        <fullName evidence="1">Uncharacterized protein</fullName>
    </submittedName>
</protein>
<sequence length="154" mass="16908">MATDGATACCVCCFGKIYASFDIKATDSEACYQLPTSSINLQSSQQHNLPSNPLCLYLNHYHFAMSVSVQPTNQVLPTFPSLAPHTSDNVGEKAVPMNGRFLSAGSRGLSFVRLTCATIMETSFPKAPPRNGFFEVIERGAQLLGEYRWSVRMF</sequence>
<gene>
    <name evidence="1" type="ORF">Hypma_008604</name>
</gene>
<keyword evidence="2" id="KW-1185">Reference proteome</keyword>
<dbReference type="AlphaFoldDB" id="A0A369JX56"/>
<evidence type="ECO:0000313" key="2">
    <source>
        <dbReference type="Proteomes" id="UP000076154"/>
    </source>
</evidence>